<feature type="non-terminal residue" evidence="1">
    <location>
        <position position="1"/>
    </location>
</feature>
<proteinExistence type="predicted"/>
<dbReference type="EMBL" id="BLLF01000546">
    <property type="protein sequence ID" value="GFH12844.1"/>
    <property type="molecule type" value="Genomic_DNA"/>
</dbReference>
<dbReference type="AlphaFoldDB" id="A0A699Z1E3"/>
<keyword evidence="2" id="KW-1185">Reference proteome</keyword>
<accession>A0A699Z1E3</accession>
<reference evidence="1 2" key="1">
    <citation type="submission" date="2020-02" db="EMBL/GenBank/DDBJ databases">
        <title>Draft genome sequence of Haematococcus lacustris strain NIES-144.</title>
        <authorList>
            <person name="Morimoto D."/>
            <person name="Nakagawa S."/>
            <person name="Yoshida T."/>
            <person name="Sawayama S."/>
        </authorList>
    </citation>
    <scope>NUCLEOTIDE SEQUENCE [LARGE SCALE GENOMIC DNA]</scope>
    <source>
        <strain evidence="1 2">NIES-144</strain>
    </source>
</reference>
<protein>
    <submittedName>
        <fullName evidence="1">Uncharacterized protein</fullName>
    </submittedName>
</protein>
<evidence type="ECO:0000313" key="2">
    <source>
        <dbReference type="Proteomes" id="UP000485058"/>
    </source>
</evidence>
<organism evidence="1 2">
    <name type="scientific">Haematococcus lacustris</name>
    <name type="common">Green alga</name>
    <name type="synonym">Haematococcus pluvialis</name>
    <dbReference type="NCBI Taxonomy" id="44745"/>
    <lineage>
        <taxon>Eukaryota</taxon>
        <taxon>Viridiplantae</taxon>
        <taxon>Chlorophyta</taxon>
        <taxon>core chlorophytes</taxon>
        <taxon>Chlorophyceae</taxon>
        <taxon>CS clade</taxon>
        <taxon>Chlamydomonadales</taxon>
        <taxon>Haematococcaceae</taxon>
        <taxon>Haematococcus</taxon>
    </lineage>
</organism>
<name>A0A699Z1E3_HAELA</name>
<sequence>MPPKAKGPKNLQSIALLNSAQTTYKAACRRHGVPMHKAIALQLEKAVVEGAKIDKLCFSGPEEEPAVLMAALELAAVYPGVRNVSCWGCSLGDKGLLALSQLLKASSDRWWKGSKLRLLELVADGVGTPPDKWPERFFHHMNGGLAMHGAGHAQPSLLLCE</sequence>
<gene>
    <name evidence="1" type="ORF">HaLaN_08606</name>
</gene>
<feature type="non-terminal residue" evidence="1">
    <location>
        <position position="161"/>
    </location>
</feature>
<comment type="caution">
    <text evidence="1">The sequence shown here is derived from an EMBL/GenBank/DDBJ whole genome shotgun (WGS) entry which is preliminary data.</text>
</comment>
<evidence type="ECO:0000313" key="1">
    <source>
        <dbReference type="EMBL" id="GFH12844.1"/>
    </source>
</evidence>
<dbReference type="Proteomes" id="UP000485058">
    <property type="component" value="Unassembled WGS sequence"/>
</dbReference>